<dbReference type="Gene3D" id="2.60.40.10">
    <property type="entry name" value="Immunoglobulins"/>
    <property type="match status" value="1"/>
</dbReference>
<dbReference type="OrthoDB" id="215501at2"/>
<dbReference type="Pfam" id="PF07610">
    <property type="entry name" value="DUF1573"/>
    <property type="match status" value="1"/>
</dbReference>
<name>A0A517R0F7_9PLAN</name>
<evidence type="ECO:0008006" key="3">
    <source>
        <dbReference type="Google" id="ProtNLM"/>
    </source>
</evidence>
<dbReference type="Proteomes" id="UP000317318">
    <property type="component" value="Chromosome"/>
</dbReference>
<sequence length="275" mass="29919">MSSELDSNKPNTERRTTIMLFSCLLGGALAPVVCSVVAEFGVSQAAAVVEPLDRESLAFDEYLVNATEVRGAGTLAARYRFTNRGDEPVQIEQLKPSCGCLAPKYPEGEIAPGETGEVILRVDTLNEKPGAKHYYSDVFYRTAQTDDAPMQSARVHLKFVIDRPDITVEPRGMTFYQNATEATEQQLVITDHREEPFRVIEVISSSPAVSAEVVEAGAASAPGRHVLIVRAEPIDDGGDVQAFLTAKTDDDRHPLVRIPIYVRSTAALMPGNVSE</sequence>
<dbReference type="PANTHER" id="PTHR37833:SF1">
    <property type="entry name" value="SIGNAL PEPTIDE PROTEIN"/>
    <property type="match status" value="1"/>
</dbReference>
<gene>
    <name evidence="1" type="ORF">Pan189_17560</name>
</gene>
<dbReference type="InterPro" id="IPR013783">
    <property type="entry name" value="Ig-like_fold"/>
</dbReference>
<dbReference type="KEGG" id="svp:Pan189_17560"/>
<dbReference type="AlphaFoldDB" id="A0A517R0F7"/>
<protein>
    <recommendedName>
        <fullName evidence="3">DUF1573 domain-containing protein</fullName>
    </recommendedName>
</protein>
<evidence type="ECO:0000313" key="2">
    <source>
        <dbReference type="Proteomes" id="UP000317318"/>
    </source>
</evidence>
<proteinExistence type="predicted"/>
<reference evidence="1 2" key="1">
    <citation type="submission" date="2019-02" db="EMBL/GenBank/DDBJ databases">
        <title>Deep-cultivation of Planctomycetes and their phenomic and genomic characterization uncovers novel biology.</title>
        <authorList>
            <person name="Wiegand S."/>
            <person name="Jogler M."/>
            <person name="Boedeker C."/>
            <person name="Pinto D."/>
            <person name="Vollmers J."/>
            <person name="Rivas-Marin E."/>
            <person name="Kohn T."/>
            <person name="Peeters S.H."/>
            <person name="Heuer A."/>
            <person name="Rast P."/>
            <person name="Oberbeckmann S."/>
            <person name="Bunk B."/>
            <person name="Jeske O."/>
            <person name="Meyerdierks A."/>
            <person name="Storesund J.E."/>
            <person name="Kallscheuer N."/>
            <person name="Luecker S."/>
            <person name="Lage O.M."/>
            <person name="Pohl T."/>
            <person name="Merkel B.J."/>
            <person name="Hornburger P."/>
            <person name="Mueller R.-W."/>
            <person name="Bruemmer F."/>
            <person name="Labrenz M."/>
            <person name="Spormann A.M."/>
            <person name="Op den Camp H."/>
            <person name="Overmann J."/>
            <person name="Amann R."/>
            <person name="Jetten M.S.M."/>
            <person name="Mascher T."/>
            <person name="Medema M.H."/>
            <person name="Devos D.P."/>
            <person name="Kaster A.-K."/>
            <person name="Ovreas L."/>
            <person name="Rohde M."/>
            <person name="Galperin M.Y."/>
            <person name="Jogler C."/>
        </authorList>
    </citation>
    <scope>NUCLEOTIDE SEQUENCE [LARGE SCALE GENOMIC DNA]</scope>
    <source>
        <strain evidence="1 2">Pan189</strain>
    </source>
</reference>
<keyword evidence="2" id="KW-1185">Reference proteome</keyword>
<accession>A0A517R0F7</accession>
<dbReference type="InterPro" id="IPR011467">
    <property type="entry name" value="DUF1573"/>
</dbReference>
<dbReference type="RefSeq" id="WP_145363498.1">
    <property type="nucleotide sequence ID" value="NZ_CP036268.1"/>
</dbReference>
<evidence type="ECO:0000313" key="1">
    <source>
        <dbReference type="EMBL" id="QDT37382.1"/>
    </source>
</evidence>
<organism evidence="1 2">
    <name type="scientific">Stratiformator vulcanicus</name>
    <dbReference type="NCBI Taxonomy" id="2527980"/>
    <lineage>
        <taxon>Bacteria</taxon>
        <taxon>Pseudomonadati</taxon>
        <taxon>Planctomycetota</taxon>
        <taxon>Planctomycetia</taxon>
        <taxon>Planctomycetales</taxon>
        <taxon>Planctomycetaceae</taxon>
        <taxon>Stratiformator</taxon>
    </lineage>
</organism>
<dbReference type="EMBL" id="CP036268">
    <property type="protein sequence ID" value="QDT37382.1"/>
    <property type="molecule type" value="Genomic_DNA"/>
</dbReference>
<dbReference type="PANTHER" id="PTHR37833">
    <property type="entry name" value="LIPOPROTEIN-RELATED"/>
    <property type="match status" value="1"/>
</dbReference>